<sequence length="281" mass="30590">MIVSKTGKLQLKGVDYGTMGNFFYQMAQLDMFTNQTTYKTLLSDFFPQAMQFYSGFMEGQYCSLSRIYLSAISAAHVYTLLGQMNLGLAHSIAAVEAYAAYKDPSFLEWAIIAWGGGESNTLTEDSLRNGRISRNNITIKPTCSNLPMSGGTFGSNDSGSAYVNALATGSFMIASSVLAEATQNQTYLNYARNSKDFYVNHLRNSLGDMLDGVSGDDCEPSDATSSPNNAGLVMEGLAVLMSVLKSDDVDRNLLEVVNKTVSNTEWHSSDGILQGENNLHR</sequence>
<proteinExistence type="predicted"/>
<dbReference type="EMBL" id="JBAHYK010001227">
    <property type="protein sequence ID" value="KAL0568934.1"/>
    <property type="molecule type" value="Genomic_DNA"/>
</dbReference>
<organism evidence="1 2">
    <name type="scientific">Marasmius crinis-equi</name>
    <dbReference type="NCBI Taxonomy" id="585013"/>
    <lineage>
        <taxon>Eukaryota</taxon>
        <taxon>Fungi</taxon>
        <taxon>Dikarya</taxon>
        <taxon>Basidiomycota</taxon>
        <taxon>Agaricomycotina</taxon>
        <taxon>Agaricomycetes</taxon>
        <taxon>Agaricomycetidae</taxon>
        <taxon>Agaricales</taxon>
        <taxon>Marasmiineae</taxon>
        <taxon>Marasmiaceae</taxon>
        <taxon>Marasmius</taxon>
    </lineage>
</organism>
<comment type="caution">
    <text evidence="1">The sequence shown here is derived from an EMBL/GenBank/DDBJ whole genome shotgun (WGS) entry which is preliminary data.</text>
</comment>
<name>A0ABR3F1H9_9AGAR</name>
<evidence type="ECO:0000313" key="1">
    <source>
        <dbReference type="EMBL" id="KAL0568934.1"/>
    </source>
</evidence>
<dbReference type="Gene3D" id="1.50.10.20">
    <property type="match status" value="1"/>
</dbReference>
<keyword evidence="2" id="KW-1185">Reference proteome</keyword>
<evidence type="ECO:0000313" key="2">
    <source>
        <dbReference type="Proteomes" id="UP001465976"/>
    </source>
</evidence>
<dbReference type="InterPro" id="IPR008928">
    <property type="entry name" value="6-hairpin_glycosidase_sf"/>
</dbReference>
<dbReference type="Proteomes" id="UP001465976">
    <property type="component" value="Unassembled WGS sequence"/>
</dbReference>
<protein>
    <submittedName>
        <fullName evidence="1">Uncharacterized protein</fullName>
    </submittedName>
</protein>
<dbReference type="SUPFAM" id="SSF48208">
    <property type="entry name" value="Six-hairpin glycosidases"/>
    <property type="match status" value="1"/>
</dbReference>
<dbReference type="InterPro" id="IPR005198">
    <property type="entry name" value="Glyco_hydro_76"/>
</dbReference>
<accession>A0ABR3F1H9</accession>
<dbReference type="Pfam" id="PF03663">
    <property type="entry name" value="Glyco_hydro_76"/>
    <property type="match status" value="1"/>
</dbReference>
<gene>
    <name evidence="1" type="ORF">V5O48_013033</name>
</gene>
<reference evidence="1 2" key="1">
    <citation type="submission" date="2024-02" db="EMBL/GenBank/DDBJ databases">
        <title>A draft genome for the cacao thread blight pathogen Marasmius crinis-equi.</title>
        <authorList>
            <person name="Cohen S.P."/>
            <person name="Baruah I.K."/>
            <person name="Amoako-Attah I."/>
            <person name="Bukari Y."/>
            <person name="Meinhardt L.W."/>
            <person name="Bailey B.A."/>
        </authorList>
    </citation>
    <scope>NUCLEOTIDE SEQUENCE [LARGE SCALE GENOMIC DNA]</scope>
    <source>
        <strain evidence="1 2">GH-76</strain>
    </source>
</reference>